<comment type="caution">
    <text evidence="1">The sequence shown here is derived from an EMBL/GenBank/DDBJ whole genome shotgun (WGS) entry which is preliminary data.</text>
</comment>
<dbReference type="AlphaFoldDB" id="A0A8J8K9W0"/>
<reference evidence="1" key="1">
    <citation type="submission" date="2020-05" db="EMBL/GenBank/DDBJ databases">
        <title>Genomic Encyclopedia of Type Strains, Phase IV (KMG-V): Genome sequencing to study the core and pangenomes of soil and plant-associated prokaryotes.</title>
        <authorList>
            <person name="Whitman W."/>
        </authorList>
    </citation>
    <scope>NUCLEOTIDE SEQUENCE</scope>
    <source>
        <strain evidence="1">16F</strain>
    </source>
</reference>
<evidence type="ECO:0000313" key="1">
    <source>
        <dbReference type="EMBL" id="NRS94081.1"/>
    </source>
</evidence>
<sequence length="794" mass="89566">MRYGFLPDDPDYNITTEESAEIKWNLDGILLGTGNSITIPGNKLMATKKYVIEAYSKTANATGKGAKNEEDDWHFEVKNNDVLSFSLSGNPKVGKPITATVDKMVFADLLPNETIHWTAPLLKSTGKSVKMTPKIAAKFNVTCKINSETGVLKDIDVLVAKITKGFWNDFGGSEISKASWGQKVDFCLQGENLEGEEIELHIYDDDTKPFDDDDFGYSGKMIGSKDKNYASKRIDLNPAIADKTTNYLSSEVKLYGKAKLVGFENSELKDITPLEKTSKYLTVNNKEEVYRAIIGDKDGRHRHNPVDYDMISFVYANTTYPKGTKMIVKIFEVKELRKDATPFDKECEELESTGTVAEDGTLVTEVNWGKLKDAKQNKKTKTYYPEIFDSKDNLLLDGSDSNTLCTVPLIPQSILAKDVSYVGAVTADSEDVQLQSNGECVCKQYDLVWGNKVNCAFRKKVIEISKKLQLPQEKNEVANWLMTVMALESNYTFSPKIGTFGDKPDETKRFRYVGLIQFGGDAASDIGITRTDLMALTAEKQLDYVEKYYLQKKFDKLLVSRTALYLAVNYPNSTIHAAEKDYVVYNSSKAAYDSNDLFKKEKHEYKIVNGKKVYPDEVEGSTYVWEMEQALEEIGNAGKSKKATEFECGINVSSNGETNANDITTYHIYSDGKIEKHIPKLIKEEYKKKYKYVYHDTQNVEHKICIAEWHTTKEKGVGQVYKIKPTHSKVISDNIVSEGNTSRRVKYENGDVAEYGSHPKKGIIWLLYKAGKNDVELLRMPNSLNYKKDNIYIS</sequence>
<dbReference type="RefSeq" id="WP_173780612.1">
    <property type="nucleotide sequence ID" value="NZ_JABSNO010000042.1"/>
</dbReference>
<accession>A0A8J8K9W0</accession>
<name>A0A8J8K9W0_9FLAO</name>
<dbReference type="Proteomes" id="UP000610746">
    <property type="component" value="Unassembled WGS sequence"/>
</dbReference>
<dbReference type="EMBL" id="JABSNO010000042">
    <property type="protein sequence ID" value="NRS94081.1"/>
    <property type="molecule type" value="Genomic_DNA"/>
</dbReference>
<evidence type="ECO:0000313" key="2">
    <source>
        <dbReference type="Proteomes" id="UP000610746"/>
    </source>
</evidence>
<proteinExistence type="predicted"/>
<protein>
    <submittedName>
        <fullName evidence="1">Uncharacterized protein</fullName>
    </submittedName>
</protein>
<organism evidence="1 2">
    <name type="scientific">Frigoriflavimonas asaccharolytica</name>
    <dbReference type="NCBI Taxonomy" id="2735899"/>
    <lineage>
        <taxon>Bacteria</taxon>
        <taxon>Pseudomonadati</taxon>
        <taxon>Bacteroidota</taxon>
        <taxon>Flavobacteriia</taxon>
        <taxon>Flavobacteriales</taxon>
        <taxon>Weeksellaceae</taxon>
        <taxon>Frigoriflavimonas</taxon>
    </lineage>
</organism>
<gene>
    <name evidence="1" type="ORF">HNQ03_003181</name>
</gene>
<keyword evidence="2" id="KW-1185">Reference proteome</keyword>